<evidence type="ECO:0008006" key="3">
    <source>
        <dbReference type="Google" id="ProtNLM"/>
    </source>
</evidence>
<proteinExistence type="predicted"/>
<protein>
    <recommendedName>
        <fullName evidence="3">SRPBCC domain-containing protein</fullName>
    </recommendedName>
</protein>
<keyword evidence="2" id="KW-1185">Reference proteome</keyword>
<evidence type="ECO:0000313" key="1">
    <source>
        <dbReference type="EMBL" id="KGM09740.1"/>
    </source>
</evidence>
<reference evidence="1 2" key="2">
    <citation type="journal article" date="2015" name="Stand. Genomic Sci.">
        <title>Draft genome sequence of Cellulomonas carbonis T26(T) and comparative analysis of six Cellulomonas genomes.</title>
        <authorList>
            <person name="Zhuang W."/>
            <person name="Zhang S."/>
            <person name="Xia X."/>
            <person name="Wang G."/>
        </authorList>
    </citation>
    <scope>NUCLEOTIDE SEQUENCE [LARGE SCALE GENOMIC DNA]</scope>
    <source>
        <strain evidence="1 2">T26</strain>
    </source>
</reference>
<organism evidence="1 2">
    <name type="scientific">Cellulomonas carbonis T26</name>
    <dbReference type="NCBI Taxonomy" id="947969"/>
    <lineage>
        <taxon>Bacteria</taxon>
        <taxon>Bacillati</taxon>
        <taxon>Actinomycetota</taxon>
        <taxon>Actinomycetes</taxon>
        <taxon>Micrococcales</taxon>
        <taxon>Cellulomonadaceae</taxon>
        <taxon>Cellulomonas</taxon>
    </lineage>
</organism>
<comment type="caution">
    <text evidence="1">The sequence shown here is derived from an EMBL/GenBank/DDBJ whole genome shotgun (WGS) entry which is preliminary data.</text>
</comment>
<evidence type="ECO:0000313" key="2">
    <source>
        <dbReference type="Proteomes" id="UP000029839"/>
    </source>
</evidence>
<reference evidence="1 2" key="1">
    <citation type="submission" date="2013-08" db="EMBL/GenBank/DDBJ databases">
        <title>Genome sequencing of Cellulomonas carbonis T26.</title>
        <authorList>
            <person name="Chen F."/>
            <person name="Li Y."/>
            <person name="Wang G."/>
        </authorList>
    </citation>
    <scope>NUCLEOTIDE SEQUENCE [LARGE SCALE GENOMIC DNA]</scope>
    <source>
        <strain evidence="1 2">T26</strain>
    </source>
</reference>
<gene>
    <name evidence="1" type="ORF">N868_08455</name>
</gene>
<dbReference type="AlphaFoldDB" id="A0A0A0BP78"/>
<accession>A0A0A0BP78</accession>
<dbReference type="SUPFAM" id="SSF55961">
    <property type="entry name" value="Bet v1-like"/>
    <property type="match status" value="1"/>
</dbReference>
<dbReference type="Proteomes" id="UP000029839">
    <property type="component" value="Unassembled WGS sequence"/>
</dbReference>
<dbReference type="RefSeq" id="WP_043608136.1">
    <property type="nucleotide sequence ID" value="NZ_AXCY01000079.1"/>
</dbReference>
<dbReference type="OrthoDB" id="3334241at2"/>
<sequence>MSEQERILVDMAVAAGPDAVWDALRRPEQIHRWFGWDAEGLADEIRFIFDEHATADDERRTLTFADGDRIEVHPGEPTHLRVLRAGHPADWDGASDPVDEGWITFTQQLRFLLERHADEDRRTVSVHGVDLGNDGDPLLTRLGLRDLGDDAVGTRYSVQRPDGTSFSGEVFFQTDLQLGLTVEEEGDALLVVARTPPASAPPHGTAMFVLSLFGADDARVAAAAERWTAWWGTGAR</sequence>
<dbReference type="EMBL" id="AXCY01000079">
    <property type="protein sequence ID" value="KGM09740.1"/>
    <property type="molecule type" value="Genomic_DNA"/>
</dbReference>
<name>A0A0A0BP78_9CELL</name>